<dbReference type="EMBL" id="UZAI01002554">
    <property type="protein sequence ID" value="VDO72595.1"/>
    <property type="molecule type" value="Genomic_DNA"/>
</dbReference>
<evidence type="ECO:0000313" key="1">
    <source>
        <dbReference type="EMBL" id="VDO72595.1"/>
    </source>
</evidence>
<gene>
    <name evidence="1" type="ORF">SMRZ_LOCUS6703</name>
</gene>
<reference evidence="1 2" key="1">
    <citation type="submission" date="2018-11" db="EMBL/GenBank/DDBJ databases">
        <authorList>
            <consortium name="Pathogen Informatics"/>
        </authorList>
    </citation>
    <scope>NUCLEOTIDE SEQUENCE [LARGE SCALE GENOMIC DNA]</scope>
    <source>
        <strain evidence="1 2">Zambia</strain>
    </source>
</reference>
<organism evidence="1 2">
    <name type="scientific">Schistosoma margrebowiei</name>
    <dbReference type="NCBI Taxonomy" id="48269"/>
    <lineage>
        <taxon>Eukaryota</taxon>
        <taxon>Metazoa</taxon>
        <taxon>Spiralia</taxon>
        <taxon>Lophotrochozoa</taxon>
        <taxon>Platyhelminthes</taxon>
        <taxon>Trematoda</taxon>
        <taxon>Digenea</taxon>
        <taxon>Strigeidida</taxon>
        <taxon>Schistosomatoidea</taxon>
        <taxon>Schistosomatidae</taxon>
        <taxon>Schistosoma</taxon>
    </lineage>
</organism>
<name>A0A183LSC8_9TREM</name>
<sequence length="91" mass="10363">MNLKLNKHCTTGKTALQKFNTAFLRDTNKEVLGLKKHHHIEWISIGILHKIQDRKNKNTAINGIQTRAEETKAHAEYTEANEQVKGSIEAD</sequence>
<keyword evidence="2" id="KW-1185">Reference proteome</keyword>
<dbReference type="AlphaFoldDB" id="A0A183LSC8"/>
<accession>A0A183LSC8</accession>
<evidence type="ECO:0000313" key="2">
    <source>
        <dbReference type="Proteomes" id="UP000277204"/>
    </source>
</evidence>
<protein>
    <submittedName>
        <fullName evidence="1">Uncharacterized protein</fullName>
    </submittedName>
</protein>
<proteinExistence type="predicted"/>
<dbReference type="Proteomes" id="UP000277204">
    <property type="component" value="Unassembled WGS sequence"/>
</dbReference>